<evidence type="ECO:0000313" key="2">
    <source>
        <dbReference type="EMBL" id="MEE2039424.1"/>
    </source>
</evidence>
<keyword evidence="3" id="KW-1185">Reference proteome</keyword>
<accession>A0ABU7KB11</accession>
<dbReference type="SUPFAM" id="SSF51735">
    <property type="entry name" value="NAD(P)-binding Rossmann-fold domains"/>
    <property type="match status" value="1"/>
</dbReference>
<evidence type="ECO:0000259" key="1">
    <source>
        <dbReference type="Pfam" id="PF13460"/>
    </source>
</evidence>
<protein>
    <submittedName>
        <fullName evidence="2">NAD(P)H-binding protein</fullName>
    </submittedName>
</protein>
<dbReference type="Pfam" id="PF13460">
    <property type="entry name" value="NAD_binding_10"/>
    <property type="match status" value="1"/>
</dbReference>
<dbReference type="EMBL" id="JAUZMY010000019">
    <property type="protein sequence ID" value="MEE2039424.1"/>
    <property type="molecule type" value="Genomic_DNA"/>
</dbReference>
<dbReference type="InterPro" id="IPR036291">
    <property type="entry name" value="NAD(P)-bd_dom_sf"/>
</dbReference>
<proteinExistence type="predicted"/>
<dbReference type="Gene3D" id="3.90.25.10">
    <property type="entry name" value="UDP-galactose 4-epimerase, domain 1"/>
    <property type="match status" value="1"/>
</dbReference>
<dbReference type="PANTHER" id="PTHR43162">
    <property type="match status" value="1"/>
</dbReference>
<gene>
    <name evidence="2" type="ORF">Q8791_19580</name>
</gene>
<name>A0ABU7KB11_9ACTN</name>
<dbReference type="RefSeq" id="WP_330093192.1">
    <property type="nucleotide sequence ID" value="NZ_JAUZMY010000019.1"/>
</dbReference>
<feature type="domain" description="NAD(P)-binding" evidence="1">
    <location>
        <begin position="7"/>
        <end position="173"/>
    </location>
</feature>
<reference evidence="2 3" key="1">
    <citation type="submission" date="2023-08" db="EMBL/GenBank/DDBJ databases">
        <authorList>
            <person name="Girao M."/>
            <person name="Carvalho M.F."/>
        </authorList>
    </citation>
    <scope>NUCLEOTIDE SEQUENCE [LARGE SCALE GENOMIC DNA]</scope>
    <source>
        <strain evidence="2 3">CT-R113</strain>
    </source>
</reference>
<evidence type="ECO:0000313" key="3">
    <source>
        <dbReference type="Proteomes" id="UP001356095"/>
    </source>
</evidence>
<comment type="caution">
    <text evidence="2">The sequence shown here is derived from an EMBL/GenBank/DDBJ whole genome shotgun (WGS) entry which is preliminary data.</text>
</comment>
<sequence length="290" mass="30829">MTVLVTGATGNVGRLVVRRLHDAGVGVRAMTRASRRPDVPPAVEVVHGDLASPDTLTDALRGVDRLYLFPVPGTASEVVGRAVEAGVRRIVTLSSGAVTGGYDTDFHLPVEQAVESSGAEWTHVRPGEFALNKLWLWGPSIRTGNVVRDPHPEAAWYPTHEADIADVAVEALTGDGHAGAAHTFGGPELISHREQVEAISRALGREIRFETVSPEEAREHYRAQGGFAADNADMLLGFTDYSGGEADADTWAEEAGAAVPDGAPATAGDITGRPARTFAEWARDHADDFR</sequence>
<dbReference type="Gene3D" id="3.40.50.720">
    <property type="entry name" value="NAD(P)-binding Rossmann-like Domain"/>
    <property type="match status" value="1"/>
</dbReference>
<dbReference type="Proteomes" id="UP001356095">
    <property type="component" value="Unassembled WGS sequence"/>
</dbReference>
<organism evidence="2 3">
    <name type="scientific">Nocardiopsis codii</name>
    <dbReference type="NCBI Taxonomy" id="3065942"/>
    <lineage>
        <taxon>Bacteria</taxon>
        <taxon>Bacillati</taxon>
        <taxon>Actinomycetota</taxon>
        <taxon>Actinomycetes</taxon>
        <taxon>Streptosporangiales</taxon>
        <taxon>Nocardiopsidaceae</taxon>
        <taxon>Nocardiopsis</taxon>
    </lineage>
</organism>
<dbReference type="InterPro" id="IPR016040">
    <property type="entry name" value="NAD(P)-bd_dom"/>
</dbReference>
<dbReference type="InterPro" id="IPR051604">
    <property type="entry name" value="Ergot_Alk_Oxidoreductase"/>
</dbReference>
<dbReference type="PANTHER" id="PTHR43162:SF1">
    <property type="entry name" value="PRESTALK A DIFFERENTIATION PROTEIN A"/>
    <property type="match status" value="1"/>
</dbReference>